<comment type="caution">
    <text evidence="2">The sequence shown here is derived from an EMBL/GenBank/DDBJ whole genome shotgun (WGS) entry which is preliminary data.</text>
</comment>
<evidence type="ECO:0000313" key="2">
    <source>
        <dbReference type="EMBL" id="SEE48187.1"/>
    </source>
</evidence>
<dbReference type="Gene3D" id="3.30.10.10">
    <property type="entry name" value="Trypsin Inhibitor V, subunit A"/>
    <property type="match status" value="1"/>
</dbReference>
<dbReference type="AlphaFoldDB" id="A0A0J6GB14"/>
<dbReference type="Proteomes" id="UP000183613">
    <property type="component" value="Unassembled WGS sequence"/>
</dbReference>
<dbReference type="EMBL" id="FNUD01000002">
    <property type="protein sequence ID" value="SEE48187.1"/>
    <property type="molecule type" value="Genomic_DNA"/>
</dbReference>
<dbReference type="PATRIC" id="fig|882211.3.peg.3730"/>
<feature type="chain" id="PRO_5009777173" evidence="1">
    <location>
        <begin position="28"/>
        <end position="97"/>
    </location>
</feature>
<feature type="signal peptide" evidence="1">
    <location>
        <begin position="1"/>
        <end position="27"/>
    </location>
</feature>
<evidence type="ECO:0000256" key="1">
    <source>
        <dbReference type="SAM" id="SignalP"/>
    </source>
</evidence>
<dbReference type="OrthoDB" id="7917348at2"/>
<name>A0A0J6GB14_PSEDM</name>
<organism evidence="2 3">
    <name type="scientific">Pseudomonas deceptionensis</name>
    <dbReference type="NCBI Taxonomy" id="882211"/>
    <lineage>
        <taxon>Bacteria</taxon>
        <taxon>Pseudomonadati</taxon>
        <taxon>Pseudomonadota</taxon>
        <taxon>Gammaproteobacteria</taxon>
        <taxon>Pseudomonadales</taxon>
        <taxon>Pseudomonadaceae</taxon>
        <taxon>Pseudomonas</taxon>
    </lineage>
</organism>
<reference evidence="2" key="1">
    <citation type="submission" date="2016-10" db="EMBL/GenBank/DDBJ databases">
        <authorList>
            <person name="Varghese N."/>
            <person name="Submissions S."/>
        </authorList>
    </citation>
    <scope>NUCLEOTIDE SEQUENCE [LARGE SCALE GENOMIC DNA]</scope>
    <source>
        <strain evidence="2">LMG 25555</strain>
    </source>
</reference>
<dbReference type="RefSeq" id="WP_048361379.1">
    <property type="nucleotide sequence ID" value="NZ_FNUD01000002.1"/>
</dbReference>
<keyword evidence="3" id="KW-1185">Reference proteome</keyword>
<sequence length="97" mass="10504">MSDSTVSRSLVLAASVVLGACSMPAMADEPGQCKAVTINFLVAPEATPALLEMLRKESGATEVRVEVPGKGYSKDYRYDRLRVIVDENNIMQSYMCG</sequence>
<gene>
    <name evidence="2" type="ORF">SAMN04489800_0968</name>
</gene>
<proteinExistence type="predicted"/>
<accession>A0A0J6GB14</accession>
<keyword evidence="1" id="KW-0732">Signal</keyword>
<evidence type="ECO:0000313" key="3">
    <source>
        <dbReference type="Proteomes" id="UP000183613"/>
    </source>
</evidence>
<protein>
    <submittedName>
        <fullName evidence="2">Peptidase inhibitor I78 family protein</fullName>
    </submittedName>
</protein>